<dbReference type="GO" id="GO:0016787">
    <property type="term" value="F:hydrolase activity"/>
    <property type="evidence" value="ECO:0007669"/>
    <property type="project" value="InterPro"/>
</dbReference>
<dbReference type="Gene3D" id="3.60.21.10">
    <property type="match status" value="1"/>
</dbReference>
<dbReference type="EMBL" id="WAEM01000002">
    <property type="protein sequence ID" value="KAB1156936.1"/>
    <property type="molecule type" value="Genomic_DNA"/>
</dbReference>
<feature type="signal peptide" evidence="2">
    <location>
        <begin position="1"/>
        <end position="20"/>
    </location>
</feature>
<name>A0A7J5AHA6_9FLAO</name>
<sequence length="571" mass="64923">MKKNLFLIFILISGLFEINAQNCTQAEILGRPTNNSITVQAFFDAPVEVCIQYGVISGNYPNQTAWQVFAANEPAEVIVTNLQADTKYYYRMCYRQPSAASFITRAEHTFHTQRAVGSSFSFVVQADPHMDEQSSIAVYERCLQNQLEDNPDFMIDLGDFLMTDKLKNLTTNKIPKDTIPYRCKLLRSKYEISSHSVPLFIALGNHEGESGWNLNGTAENIAVWDSNERKKYFMNPAPDSFYTGDLTNHNFIGQRENYYAWQWGDALFIVIDPYWYTSLKPNATTGWRWTLGLTQYNWLKTTLENSTAKFKFVFSHQIIGGDPDGRGGVEFADLYEWGGKNLDGTDGFSANRPGWYTPINDLLTENKVTIFFHGHDHFFGKQEKDCLIYQETPQPSHPNFTSANYAATYGYLEGTILPNSGHIRVTVGPSGVQTDYVRTYLPATETATRHNKDVSSSYFIGTNNCYNLGTNFPVIWNSNYADEIVYPNPFSKETTIEFLMEKPEKLNLSIYNQLGQNVRQLINGNVVNEGKQQIIWDGKDDSGNDLADGVYIYKIKTESKELKSGKMILKR</sequence>
<dbReference type="InterPro" id="IPR026444">
    <property type="entry name" value="Secre_tail"/>
</dbReference>
<dbReference type="Proteomes" id="UP000490922">
    <property type="component" value="Unassembled WGS sequence"/>
</dbReference>
<dbReference type="SUPFAM" id="SSF56300">
    <property type="entry name" value="Metallo-dependent phosphatases"/>
    <property type="match status" value="1"/>
</dbReference>
<dbReference type="InterPro" id="IPR025965">
    <property type="entry name" value="FlgD/Vpr_Ig-like"/>
</dbReference>
<gene>
    <name evidence="5" type="ORF">F6464_06195</name>
</gene>
<dbReference type="Pfam" id="PF13860">
    <property type="entry name" value="FlgD_ig"/>
    <property type="match status" value="1"/>
</dbReference>
<dbReference type="InterPro" id="IPR004843">
    <property type="entry name" value="Calcineurin-like_PHP"/>
</dbReference>
<protein>
    <submittedName>
        <fullName evidence="5">T9SS type A sorting domain-containing protein</fullName>
    </submittedName>
</protein>
<dbReference type="AlphaFoldDB" id="A0A7J5AHA6"/>
<proteinExistence type="predicted"/>
<evidence type="ECO:0000256" key="2">
    <source>
        <dbReference type="SAM" id="SignalP"/>
    </source>
</evidence>
<evidence type="ECO:0000313" key="6">
    <source>
        <dbReference type="Proteomes" id="UP000490922"/>
    </source>
</evidence>
<evidence type="ECO:0000313" key="5">
    <source>
        <dbReference type="EMBL" id="KAB1156936.1"/>
    </source>
</evidence>
<feature type="chain" id="PRO_5029679725" evidence="2">
    <location>
        <begin position="21"/>
        <end position="571"/>
    </location>
</feature>
<evidence type="ECO:0000259" key="4">
    <source>
        <dbReference type="Pfam" id="PF13860"/>
    </source>
</evidence>
<dbReference type="OrthoDB" id="9809781at2"/>
<feature type="domain" description="Calcineurin-like phosphoesterase" evidence="3">
    <location>
        <begin position="121"/>
        <end position="377"/>
    </location>
</feature>
<dbReference type="Pfam" id="PF00149">
    <property type="entry name" value="Metallophos"/>
    <property type="match status" value="1"/>
</dbReference>
<dbReference type="InterPro" id="IPR051918">
    <property type="entry name" value="STPP_CPPED1"/>
</dbReference>
<dbReference type="NCBIfam" id="TIGR04183">
    <property type="entry name" value="Por_Secre_tail"/>
    <property type="match status" value="1"/>
</dbReference>
<keyword evidence="6" id="KW-1185">Reference proteome</keyword>
<evidence type="ECO:0000259" key="3">
    <source>
        <dbReference type="Pfam" id="PF00149"/>
    </source>
</evidence>
<dbReference type="PANTHER" id="PTHR43143">
    <property type="entry name" value="METALLOPHOSPHOESTERASE, CALCINEURIN SUPERFAMILY"/>
    <property type="match status" value="1"/>
</dbReference>
<dbReference type="PANTHER" id="PTHR43143:SF1">
    <property type="entry name" value="SERINE_THREONINE-PROTEIN PHOSPHATASE CPPED1"/>
    <property type="match status" value="1"/>
</dbReference>
<organism evidence="5 6">
    <name type="scientific">Flavobacterium luteum</name>
    <dbReference type="NCBI Taxonomy" id="2026654"/>
    <lineage>
        <taxon>Bacteria</taxon>
        <taxon>Pseudomonadati</taxon>
        <taxon>Bacteroidota</taxon>
        <taxon>Flavobacteriia</taxon>
        <taxon>Flavobacteriales</taxon>
        <taxon>Flavobacteriaceae</taxon>
        <taxon>Flavobacterium</taxon>
    </lineage>
</organism>
<dbReference type="InterPro" id="IPR029052">
    <property type="entry name" value="Metallo-depent_PP-like"/>
</dbReference>
<reference evidence="5 6" key="1">
    <citation type="submission" date="2019-09" db="EMBL/GenBank/DDBJ databases">
        <title>Flavobacterium sp. nov., isolated from glacier ice.</title>
        <authorList>
            <person name="Liu Q."/>
        </authorList>
    </citation>
    <scope>NUCLEOTIDE SEQUENCE [LARGE SCALE GENOMIC DNA]</scope>
    <source>
        <strain evidence="5 6">NBRC 112527</strain>
    </source>
</reference>
<accession>A0A7J5AHA6</accession>
<evidence type="ECO:0000256" key="1">
    <source>
        <dbReference type="ARBA" id="ARBA00022729"/>
    </source>
</evidence>
<feature type="domain" description="FlgD/Vpr Ig-like" evidence="4">
    <location>
        <begin position="495"/>
        <end position="559"/>
    </location>
</feature>
<dbReference type="Gene3D" id="2.60.40.4070">
    <property type="match status" value="1"/>
</dbReference>
<comment type="caution">
    <text evidence="5">The sequence shown here is derived from an EMBL/GenBank/DDBJ whole genome shotgun (WGS) entry which is preliminary data.</text>
</comment>
<keyword evidence="1 2" id="KW-0732">Signal</keyword>
<dbReference type="RefSeq" id="WP_151106930.1">
    <property type="nucleotide sequence ID" value="NZ_WAEM01000002.1"/>
</dbReference>